<dbReference type="EMBL" id="LR796963">
    <property type="protein sequence ID" value="CAB4178106.1"/>
    <property type="molecule type" value="Genomic_DNA"/>
</dbReference>
<sequence>MSESMQQQIDLEVNKMRAPGGMATVMLNRHEYEQLVRKAITNGTLIGYVHGETFTRERMERKYRDMEHENQLLRERVKDLELEVIAAAK</sequence>
<gene>
    <name evidence="2" type="ORF">UFOVP1016_32</name>
</gene>
<evidence type="ECO:0008006" key="3">
    <source>
        <dbReference type="Google" id="ProtNLM"/>
    </source>
</evidence>
<accession>A0A6J5Q6X9</accession>
<evidence type="ECO:0000313" key="2">
    <source>
        <dbReference type="EMBL" id="CAB4178106.1"/>
    </source>
</evidence>
<reference evidence="2" key="1">
    <citation type="submission" date="2020-05" db="EMBL/GenBank/DDBJ databases">
        <authorList>
            <person name="Chiriac C."/>
            <person name="Salcher M."/>
            <person name="Ghai R."/>
            <person name="Kavagutti S V."/>
        </authorList>
    </citation>
    <scope>NUCLEOTIDE SEQUENCE</scope>
</reference>
<name>A0A6J5Q6X9_9CAUD</name>
<protein>
    <recommendedName>
        <fullName evidence="3">Coil containing protein</fullName>
    </recommendedName>
</protein>
<feature type="coiled-coil region" evidence="1">
    <location>
        <begin position="56"/>
        <end position="83"/>
    </location>
</feature>
<organism evidence="2">
    <name type="scientific">uncultured Caudovirales phage</name>
    <dbReference type="NCBI Taxonomy" id="2100421"/>
    <lineage>
        <taxon>Viruses</taxon>
        <taxon>Duplodnaviria</taxon>
        <taxon>Heunggongvirae</taxon>
        <taxon>Uroviricota</taxon>
        <taxon>Caudoviricetes</taxon>
        <taxon>Peduoviridae</taxon>
        <taxon>Maltschvirus</taxon>
        <taxon>Maltschvirus maltsch</taxon>
    </lineage>
</organism>
<keyword evidence="1" id="KW-0175">Coiled coil</keyword>
<proteinExistence type="predicted"/>
<evidence type="ECO:0000256" key="1">
    <source>
        <dbReference type="SAM" id="Coils"/>
    </source>
</evidence>